<accession>C7R0H0</accession>
<evidence type="ECO:0000256" key="1">
    <source>
        <dbReference type="ARBA" id="ARBA00004127"/>
    </source>
</evidence>
<evidence type="ECO:0000313" key="9">
    <source>
        <dbReference type="Proteomes" id="UP000000628"/>
    </source>
</evidence>
<evidence type="ECO:0000256" key="5">
    <source>
        <dbReference type="ARBA" id="ARBA00022989"/>
    </source>
</evidence>
<keyword evidence="5 7" id="KW-1133">Transmembrane helix</keyword>
<gene>
    <name evidence="8" type="ordered locus">Jden_1996</name>
</gene>
<comment type="similarity">
    <text evidence="2">Belongs to the nucleobase:cation symporter-2 (NCS2) (TC 2.A.40) family. Azg-like subfamily.</text>
</comment>
<dbReference type="PANTHER" id="PTHR43337">
    <property type="entry name" value="XANTHINE/URACIL PERMEASE C887.17-RELATED"/>
    <property type="match status" value="1"/>
</dbReference>
<feature type="transmembrane region" description="Helical" evidence="7">
    <location>
        <begin position="307"/>
        <end position="331"/>
    </location>
</feature>
<dbReference type="EMBL" id="CP001706">
    <property type="protein sequence ID" value="ACV09634.1"/>
    <property type="molecule type" value="Genomic_DNA"/>
</dbReference>
<feature type="transmembrane region" description="Helical" evidence="7">
    <location>
        <begin position="109"/>
        <end position="131"/>
    </location>
</feature>
<organism evidence="8 9">
    <name type="scientific">Jonesia denitrificans (strain ATCC 14870 / DSM 20603 / BCRC 15368 / CIP 55.134 / JCM 11481 / NBRC 15587 / NCTC 10816 / Prevot 55134)</name>
    <name type="common">Listeria denitrificans</name>
    <dbReference type="NCBI Taxonomy" id="471856"/>
    <lineage>
        <taxon>Bacteria</taxon>
        <taxon>Bacillati</taxon>
        <taxon>Actinomycetota</taxon>
        <taxon>Actinomycetes</taxon>
        <taxon>Micrococcales</taxon>
        <taxon>Jonesiaceae</taxon>
        <taxon>Jonesia</taxon>
    </lineage>
</organism>
<keyword evidence="4 7" id="KW-0812">Transmembrane</keyword>
<dbReference type="KEGG" id="jde:Jden_1996"/>
<evidence type="ECO:0000256" key="7">
    <source>
        <dbReference type="SAM" id="Phobius"/>
    </source>
</evidence>
<feature type="transmembrane region" description="Helical" evidence="7">
    <location>
        <begin position="456"/>
        <end position="482"/>
    </location>
</feature>
<feature type="transmembrane region" description="Helical" evidence="7">
    <location>
        <begin position="399"/>
        <end position="418"/>
    </location>
</feature>
<evidence type="ECO:0000256" key="6">
    <source>
        <dbReference type="ARBA" id="ARBA00023136"/>
    </source>
</evidence>
<keyword evidence="3" id="KW-0813">Transport</keyword>
<feature type="transmembrane region" description="Helical" evidence="7">
    <location>
        <begin position="83"/>
        <end position="102"/>
    </location>
</feature>
<comment type="subcellular location">
    <subcellularLocation>
        <location evidence="1">Endomembrane system</location>
        <topology evidence="1">Multi-pass membrane protein</topology>
    </subcellularLocation>
</comment>
<proteinExistence type="inferred from homology"/>
<dbReference type="Proteomes" id="UP000000628">
    <property type="component" value="Chromosome"/>
</dbReference>
<keyword evidence="6 7" id="KW-0472">Membrane</keyword>
<dbReference type="GO" id="GO:0005886">
    <property type="term" value="C:plasma membrane"/>
    <property type="evidence" value="ECO:0007669"/>
    <property type="project" value="TreeGrafter"/>
</dbReference>
<dbReference type="GO" id="GO:0012505">
    <property type="term" value="C:endomembrane system"/>
    <property type="evidence" value="ECO:0007669"/>
    <property type="project" value="UniProtKB-SubCell"/>
</dbReference>
<dbReference type="eggNOG" id="COG2252">
    <property type="taxonomic scope" value="Bacteria"/>
</dbReference>
<dbReference type="InterPro" id="IPR006043">
    <property type="entry name" value="NCS2"/>
</dbReference>
<feature type="transmembrane region" description="Helical" evidence="7">
    <location>
        <begin position="425"/>
        <end position="444"/>
    </location>
</feature>
<sequence length="518" mass="53701">MLMANTSSQTTQKPPASGFSGFLDRTYHISERGSTLGREIRGGLVTFFAMSYIIILNPLILGLTPDSTGAFLGAELATGDPTAAGAGIPLIAAATALIAGVLSITMGAVANFPIALAAGLGLNALVAYTIVKMPGMTWVDGMGLVVLEGIVILVLVLTGFRTAVFRAVPAGLKTAISVGIGLFIAFIGLVNAGVVTTPAMFDYVPGNQPGTPVQLGTSKSIDSLPMLVFFLGLLAIIILTARKVRGAMLWSILGATVLAVVLEQTLEIGAKNQGTGAGDNPAGWNLNAPALPDSWVQIPDFSLLGQFSLFGSFGKIGIVAVVLLVFSLLLADFFDTMGTMVAVGGEAGLLDKEGNPPNIQRILVVDSLGAIAGGAGSVSSNTAFIESASGVGEGARTGLAPIVTGLAFLLSTLFAPVVQLVPYEAATPALVFVGFLMMTQVTGIKWSDYEIAVPAFLTMIVMPFTYSITDGIGMGFLVWVIIKIVKGKGREIHPLMWVTTAMFIIYFVLGPIQDLLVG</sequence>
<dbReference type="InterPro" id="IPR045018">
    <property type="entry name" value="Azg-like"/>
</dbReference>
<dbReference type="STRING" id="471856.Jden_1996"/>
<keyword evidence="9" id="KW-1185">Reference proteome</keyword>
<feature type="transmembrane region" description="Helical" evidence="7">
    <location>
        <begin position="143"/>
        <end position="164"/>
    </location>
</feature>
<dbReference type="GO" id="GO:0005345">
    <property type="term" value="F:purine nucleobase transmembrane transporter activity"/>
    <property type="evidence" value="ECO:0007669"/>
    <property type="project" value="TreeGrafter"/>
</dbReference>
<reference evidence="8 9" key="1">
    <citation type="journal article" date="2009" name="Stand. Genomic Sci.">
        <title>Complete genome sequence of Jonesia denitrificans type strain (Prevot 55134).</title>
        <authorList>
            <person name="Pukall R."/>
            <person name="Gehrich-Schroter G."/>
            <person name="Lapidus A."/>
            <person name="Nolan M."/>
            <person name="Glavina Del Rio T."/>
            <person name="Lucas S."/>
            <person name="Chen F."/>
            <person name="Tice H."/>
            <person name="Pitluck S."/>
            <person name="Cheng J.F."/>
            <person name="Copeland A."/>
            <person name="Saunders E."/>
            <person name="Brettin T."/>
            <person name="Detter J.C."/>
            <person name="Bruce D."/>
            <person name="Goodwin L."/>
            <person name="Pati A."/>
            <person name="Ivanova N."/>
            <person name="Mavromatis K."/>
            <person name="Ovchinnikova G."/>
            <person name="Chen A."/>
            <person name="Palaniappan K."/>
            <person name="Land M."/>
            <person name="Hauser L."/>
            <person name="Chang Y.J."/>
            <person name="Jeffries C.D."/>
            <person name="Chain P."/>
            <person name="Goker M."/>
            <person name="Bristow J."/>
            <person name="Eisen J.A."/>
            <person name="Markowitz V."/>
            <person name="Hugenholtz P."/>
            <person name="Kyrpides N.C."/>
            <person name="Klenk H.P."/>
            <person name="Han C."/>
        </authorList>
    </citation>
    <scope>NUCLEOTIDE SEQUENCE [LARGE SCALE GENOMIC DNA]</scope>
    <source>
        <strain evidence="9">ATCC 14870 / DSM 20603 / BCRC 15368 / CIP 55.134 / JCM 11481 / NBRC 15587 / NCTC 10816 / Prevot 55134</strain>
    </source>
</reference>
<evidence type="ECO:0000256" key="4">
    <source>
        <dbReference type="ARBA" id="ARBA00022692"/>
    </source>
</evidence>
<dbReference type="Pfam" id="PF00860">
    <property type="entry name" value="Xan_ur_permease"/>
    <property type="match status" value="1"/>
</dbReference>
<evidence type="ECO:0000256" key="3">
    <source>
        <dbReference type="ARBA" id="ARBA00022448"/>
    </source>
</evidence>
<name>C7R0H0_JONDD</name>
<evidence type="ECO:0000256" key="2">
    <source>
        <dbReference type="ARBA" id="ARBA00005697"/>
    </source>
</evidence>
<evidence type="ECO:0000313" key="8">
    <source>
        <dbReference type="EMBL" id="ACV09634.1"/>
    </source>
</evidence>
<feature type="transmembrane region" description="Helical" evidence="7">
    <location>
        <begin position="221"/>
        <end position="241"/>
    </location>
</feature>
<feature type="transmembrane region" description="Helical" evidence="7">
    <location>
        <begin position="42"/>
        <end position="63"/>
    </location>
</feature>
<dbReference type="AlphaFoldDB" id="C7R0H0"/>
<dbReference type="HOGENOM" id="CLU_024508_0_0_11"/>
<feature type="transmembrane region" description="Helical" evidence="7">
    <location>
        <begin position="176"/>
        <end position="201"/>
    </location>
</feature>
<feature type="transmembrane region" description="Helical" evidence="7">
    <location>
        <begin position="494"/>
        <end position="512"/>
    </location>
</feature>
<dbReference type="PANTHER" id="PTHR43337:SF1">
    <property type="entry name" value="XANTHINE_URACIL PERMEASE C887.17-RELATED"/>
    <property type="match status" value="1"/>
</dbReference>
<protein>
    <submittedName>
        <fullName evidence="8">Xanthine/uracil/vitamin C permease</fullName>
    </submittedName>
</protein>